<dbReference type="InterPro" id="IPR003953">
    <property type="entry name" value="FAD-dep_OxRdtase_2_FAD-bd"/>
</dbReference>
<dbReference type="AlphaFoldDB" id="A0A1S1PMN1"/>
<keyword evidence="2" id="KW-0285">Flavoprotein</keyword>
<dbReference type="OrthoDB" id="9813348at2"/>
<keyword evidence="3" id="KW-0274">FAD</keyword>
<evidence type="ECO:0000313" key="6">
    <source>
        <dbReference type="EMBL" id="OHV22636.1"/>
    </source>
</evidence>
<proteinExistence type="predicted"/>
<accession>A0A1S1PMN1</accession>
<evidence type="ECO:0000313" key="7">
    <source>
        <dbReference type="Proteomes" id="UP000179769"/>
    </source>
</evidence>
<feature type="domain" description="FAD-dependent oxidoreductase 2 FAD-binding" evidence="5">
    <location>
        <begin position="8"/>
        <end position="521"/>
    </location>
</feature>
<dbReference type="PANTHER" id="PTHR43400">
    <property type="entry name" value="FUMARATE REDUCTASE"/>
    <property type="match status" value="1"/>
</dbReference>
<dbReference type="Gene3D" id="3.50.50.60">
    <property type="entry name" value="FAD/NAD(P)-binding domain"/>
    <property type="match status" value="2"/>
</dbReference>
<dbReference type="InterPro" id="IPR036188">
    <property type="entry name" value="FAD/NAD-bd_sf"/>
</dbReference>
<comment type="caution">
    <text evidence="6">The sequence shown here is derived from an EMBL/GenBank/DDBJ whole genome shotgun (WGS) entry which is preliminary data.</text>
</comment>
<keyword evidence="7" id="KW-1185">Reference proteome</keyword>
<dbReference type="GO" id="GO:0008202">
    <property type="term" value="P:steroid metabolic process"/>
    <property type="evidence" value="ECO:0007669"/>
    <property type="project" value="UniProtKB-ARBA"/>
</dbReference>
<name>A0A1S1PMN1_9ACTN</name>
<dbReference type="SUPFAM" id="SSF51905">
    <property type="entry name" value="FAD/NAD(P)-binding domain"/>
    <property type="match status" value="1"/>
</dbReference>
<dbReference type="EMBL" id="MAXA01000245">
    <property type="protein sequence ID" value="OHV22636.1"/>
    <property type="molecule type" value="Genomic_DNA"/>
</dbReference>
<protein>
    <submittedName>
        <fullName evidence="6">Fumarate reductase</fullName>
    </submittedName>
</protein>
<dbReference type="SUPFAM" id="SSF56425">
    <property type="entry name" value="Succinate dehydrogenase/fumarate reductase flavoprotein, catalytic domain"/>
    <property type="match status" value="1"/>
</dbReference>
<reference evidence="7" key="1">
    <citation type="submission" date="2016-07" db="EMBL/GenBank/DDBJ databases">
        <title>Frankia sp. NRRL B-16219 Genome sequencing.</title>
        <authorList>
            <person name="Ghodhbane-Gtari F."/>
            <person name="Swanson E."/>
            <person name="Gueddou A."/>
            <person name="Louati M."/>
            <person name="Nouioui I."/>
            <person name="Hezbri K."/>
            <person name="Abebe-Akele F."/>
            <person name="Simpson S."/>
            <person name="Morris K."/>
            <person name="Thomas K."/>
            <person name="Gtari M."/>
            <person name="Tisa L.S."/>
        </authorList>
    </citation>
    <scope>NUCLEOTIDE SEQUENCE [LARGE SCALE GENOMIC DNA]</scope>
    <source>
        <strain evidence="7">NRRL B-16219</strain>
    </source>
</reference>
<evidence type="ECO:0000256" key="3">
    <source>
        <dbReference type="ARBA" id="ARBA00022827"/>
    </source>
</evidence>
<dbReference type="InterPro" id="IPR027477">
    <property type="entry name" value="Succ_DH/fumarate_Rdtase_cat_sf"/>
</dbReference>
<dbReference type="Proteomes" id="UP000179769">
    <property type="component" value="Unassembled WGS sequence"/>
</dbReference>
<dbReference type="InterPro" id="IPR050315">
    <property type="entry name" value="FAD-oxidoreductase_2"/>
</dbReference>
<organism evidence="6 7">
    <name type="scientific">Parafrankia soli</name>
    <dbReference type="NCBI Taxonomy" id="2599596"/>
    <lineage>
        <taxon>Bacteria</taxon>
        <taxon>Bacillati</taxon>
        <taxon>Actinomycetota</taxon>
        <taxon>Actinomycetes</taxon>
        <taxon>Frankiales</taxon>
        <taxon>Frankiaceae</taxon>
        <taxon>Parafrankia</taxon>
    </lineage>
</organism>
<comment type="cofactor">
    <cofactor evidence="1">
        <name>FAD</name>
        <dbReference type="ChEBI" id="CHEBI:57692"/>
    </cofactor>
</comment>
<evidence type="ECO:0000256" key="4">
    <source>
        <dbReference type="ARBA" id="ARBA00023002"/>
    </source>
</evidence>
<dbReference type="Gene3D" id="3.90.700.10">
    <property type="entry name" value="Succinate dehydrogenase/fumarate reductase flavoprotein, catalytic domain"/>
    <property type="match status" value="1"/>
</dbReference>
<sequence length="554" mass="57980">MHEHETYDVVVLGSGAAGLTAALAAAVEGARVAVFEKAELLGGTTALSGGTIWVPANQPARAAGIKDSRADGLAYLASLSNGMILPELAEALVDGGPELVDFVEQQTDLRFHLVEGYPDYHPERPGGLPRGGRSIEVGLFSFLGFEEWEDRIAGDTRRLLIREMPLGGGTGALEPDVLAEREKNRAEGLGRALVGGLLQACLRRGVHVATRTRGLRLVTGDGAVTGIEIATPDGTRSVRTGAVVLATGGFEYDADLVRDFLRGPLTRAIGAPSNTGDGLRMAMRVGAQLGNMREAWWAPVVSLPGHRRDGARNGLLTARERALPGSIMVNGHGRRFANEAANYNAFGGAYHQLDASKFEYPNLPSYMIFDQSTVDRFGVFGGAPGGAVPDWLERADTLDALAGRLGLPAAEVAATVRRFNEHARAGTDPDFGRGDNAYDRFPGGRVLDPESVLSTLGPVETAPFYGVEVGSSALGTKGGPRTDREGRVLDVDGDVIRGLYAAGNVMASPSGMVYGGAGATLAVAGVWGLYAGRAAARDPASGARSPVLSERSGS</sequence>
<dbReference type="Pfam" id="PF00890">
    <property type="entry name" value="FAD_binding_2"/>
    <property type="match status" value="1"/>
</dbReference>
<evidence type="ECO:0000256" key="2">
    <source>
        <dbReference type="ARBA" id="ARBA00022630"/>
    </source>
</evidence>
<evidence type="ECO:0000259" key="5">
    <source>
        <dbReference type="Pfam" id="PF00890"/>
    </source>
</evidence>
<dbReference type="PANTHER" id="PTHR43400:SF10">
    <property type="entry name" value="3-OXOSTEROID 1-DEHYDROGENASE"/>
    <property type="match status" value="1"/>
</dbReference>
<dbReference type="GO" id="GO:0033765">
    <property type="term" value="F:steroid dehydrogenase activity, acting on the CH-CH group of donors"/>
    <property type="evidence" value="ECO:0007669"/>
    <property type="project" value="UniProtKB-ARBA"/>
</dbReference>
<evidence type="ECO:0000256" key="1">
    <source>
        <dbReference type="ARBA" id="ARBA00001974"/>
    </source>
</evidence>
<dbReference type="RefSeq" id="WP_071066024.1">
    <property type="nucleotide sequence ID" value="NZ_MAXA01000245.1"/>
</dbReference>
<keyword evidence="4" id="KW-0560">Oxidoreductase</keyword>
<gene>
    <name evidence="6" type="ORF">BBK14_25310</name>
</gene>